<evidence type="ECO:0000313" key="6">
    <source>
        <dbReference type="Proteomes" id="UP000281975"/>
    </source>
</evidence>
<keyword evidence="1" id="KW-0805">Transcription regulation</keyword>
<protein>
    <submittedName>
        <fullName evidence="5">WHG domain-containing protein</fullName>
    </submittedName>
</protein>
<dbReference type="GO" id="GO:0003700">
    <property type="term" value="F:DNA-binding transcription factor activity"/>
    <property type="evidence" value="ECO:0007669"/>
    <property type="project" value="TreeGrafter"/>
</dbReference>
<dbReference type="PANTHER" id="PTHR30055">
    <property type="entry name" value="HTH-TYPE TRANSCRIPTIONAL REGULATOR RUTR"/>
    <property type="match status" value="1"/>
</dbReference>
<comment type="caution">
    <text evidence="5">The sequence shown here is derived from an EMBL/GenBank/DDBJ whole genome shotgun (WGS) entry which is preliminary data.</text>
</comment>
<dbReference type="InterPro" id="IPR025996">
    <property type="entry name" value="MT1864/Rv1816-like_C"/>
</dbReference>
<feature type="domain" description="HTH-type transcriptional regulator MT1864/Rv1816-like C-terminal" evidence="4">
    <location>
        <begin position="88"/>
        <end position="189"/>
    </location>
</feature>
<dbReference type="Gene3D" id="1.10.357.10">
    <property type="entry name" value="Tetracycline Repressor, domain 2"/>
    <property type="match status" value="1"/>
</dbReference>
<gene>
    <name evidence="5" type="ORF">C7446_1740</name>
</gene>
<dbReference type="Pfam" id="PF13305">
    <property type="entry name" value="TetR_C_33"/>
    <property type="match status" value="1"/>
</dbReference>
<evidence type="ECO:0000259" key="4">
    <source>
        <dbReference type="Pfam" id="PF13305"/>
    </source>
</evidence>
<dbReference type="PANTHER" id="PTHR30055:SF212">
    <property type="entry name" value="TETR-FAMILY FAMILY TRANSCRIPTIONAL REGULATOR"/>
    <property type="match status" value="1"/>
</dbReference>
<dbReference type="Proteomes" id="UP000281975">
    <property type="component" value="Unassembled WGS sequence"/>
</dbReference>
<evidence type="ECO:0000256" key="3">
    <source>
        <dbReference type="ARBA" id="ARBA00023163"/>
    </source>
</evidence>
<sequence>MARPRQHAPEELHASVMAACDSWLQSRPVHSLSLRSIARDVGCAPSTLLKLYSSFNNLLQYVNLETLDGLRASIDEITDGTGTPDQRLEALARNYWRFARRYPYRWQLLFDYPLAQEGELDTRQGQMIEALFIRVESTLKEIRPELGDAEASRLARTLWGSVHGLVQLGLNERLGYWQGEALVVEELLDQLLLTTLAGLRARPLSK</sequence>
<dbReference type="GO" id="GO:0000976">
    <property type="term" value="F:transcription cis-regulatory region binding"/>
    <property type="evidence" value="ECO:0007669"/>
    <property type="project" value="TreeGrafter"/>
</dbReference>
<dbReference type="OrthoDB" id="7223515at2"/>
<organism evidence="5 6">
    <name type="scientific">Kushneria sinocarnis</name>
    <dbReference type="NCBI Taxonomy" id="595502"/>
    <lineage>
        <taxon>Bacteria</taxon>
        <taxon>Pseudomonadati</taxon>
        <taxon>Pseudomonadota</taxon>
        <taxon>Gammaproteobacteria</taxon>
        <taxon>Oceanospirillales</taxon>
        <taxon>Halomonadaceae</taxon>
        <taxon>Kushneria</taxon>
    </lineage>
</organism>
<dbReference type="SUPFAM" id="SSF48498">
    <property type="entry name" value="Tetracyclin repressor-like, C-terminal domain"/>
    <property type="match status" value="1"/>
</dbReference>
<dbReference type="RefSeq" id="WP_121172670.1">
    <property type="nucleotide sequence ID" value="NZ_RBIN01000004.1"/>
</dbReference>
<evidence type="ECO:0000256" key="1">
    <source>
        <dbReference type="ARBA" id="ARBA00023015"/>
    </source>
</evidence>
<dbReference type="SUPFAM" id="SSF46689">
    <property type="entry name" value="Homeodomain-like"/>
    <property type="match status" value="1"/>
</dbReference>
<evidence type="ECO:0000313" key="5">
    <source>
        <dbReference type="EMBL" id="RKR04531.1"/>
    </source>
</evidence>
<accession>A0A420WXP1</accession>
<dbReference type="InterPro" id="IPR036271">
    <property type="entry name" value="Tet_transcr_reg_TetR-rel_C_sf"/>
</dbReference>
<evidence type="ECO:0000256" key="2">
    <source>
        <dbReference type="ARBA" id="ARBA00023125"/>
    </source>
</evidence>
<keyword evidence="6" id="KW-1185">Reference proteome</keyword>
<name>A0A420WXP1_9GAMM</name>
<keyword evidence="3" id="KW-0804">Transcription</keyword>
<dbReference type="AlphaFoldDB" id="A0A420WXP1"/>
<reference evidence="5 6" key="1">
    <citation type="submission" date="2018-10" db="EMBL/GenBank/DDBJ databases">
        <title>Genomic Encyclopedia of Type Strains, Phase IV (KMG-IV): sequencing the most valuable type-strain genomes for metagenomic binning, comparative biology and taxonomic classification.</title>
        <authorList>
            <person name="Goeker M."/>
        </authorList>
    </citation>
    <scope>NUCLEOTIDE SEQUENCE [LARGE SCALE GENOMIC DNA]</scope>
    <source>
        <strain evidence="5 6">DSM 23229</strain>
    </source>
</reference>
<dbReference type="EMBL" id="RBIN01000004">
    <property type="protein sequence ID" value="RKR04531.1"/>
    <property type="molecule type" value="Genomic_DNA"/>
</dbReference>
<dbReference type="InterPro" id="IPR009057">
    <property type="entry name" value="Homeodomain-like_sf"/>
</dbReference>
<dbReference type="InterPro" id="IPR050109">
    <property type="entry name" value="HTH-type_TetR-like_transc_reg"/>
</dbReference>
<keyword evidence="2" id="KW-0238">DNA-binding</keyword>
<proteinExistence type="predicted"/>